<dbReference type="CDD" id="cd04317">
    <property type="entry name" value="EcAspRS_like_N"/>
    <property type="match status" value="1"/>
</dbReference>
<evidence type="ECO:0000313" key="10">
    <source>
        <dbReference type="Proteomes" id="UP000184315"/>
    </source>
</evidence>
<dbReference type="InterPro" id="IPR002312">
    <property type="entry name" value="Asp/Asn-tRNA-synth_IIb"/>
</dbReference>
<dbReference type="NCBIfam" id="TIGR00459">
    <property type="entry name" value="aspS_bact"/>
    <property type="match status" value="1"/>
</dbReference>
<proteinExistence type="inferred from homology"/>
<dbReference type="InterPro" id="IPR029351">
    <property type="entry name" value="GAD_dom"/>
</dbReference>
<keyword evidence="5 7" id="KW-0648">Protein biosynthesis</keyword>
<dbReference type="GO" id="GO:0003676">
    <property type="term" value="F:nucleic acid binding"/>
    <property type="evidence" value="ECO:0007669"/>
    <property type="project" value="InterPro"/>
</dbReference>
<name>A0A1J1LJJ7_9CYAN</name>
<dbReference type="CDD" id="cd00777">
    <property type="entry name" value="AspRS_core"/>
    <property type="match status" value="1"/>
</dbReference>
<comment type="subunit">
    <text evidence="7">Homodimer.</text>
</comment>
<protein>
    <recommendedName>
        <fullName evidence="7">Aspartate--tRNA(Asp/Asn) ligase</fullName>
        <ecNumber evidence="7">6.1.1.23</ecNumber>
    </recommendedName>
    <alternativeName>
        <fullName evidence="7">Aspartyl-tRNA synthetase</fullName>
        <shortName evidence="7">AspRS</shortName>
    </alternativeName>
    <alternativeName>
        <fullName evidence="7">Non-discriminating aspartyl-tRNA synthetase</fullName>
        <shortName evidence="7">ND-AspRS</shortName>
    </alternativeName>
</protein>
<dbReference type="RefSeq" id="WP_072718962.1">
    <property type="nucleotide sequence ID" value="NZ_LN889796.1"/>
</dbReference>
<keyword evidence="2 7" id="KW-0436">Ligase</keyword>
<comment type="caution">
    <text evidence="7">Lacks conserved residue(s) required for the propagation of feature annotation.</text>
</comment>
<feature type="region of interest" description="Aspartate" evidence="7">
    <location>
        <begin position="202"/>
        <end position="205"/>
    </location>
</feature>
<dbReference type="InterPro" id="IPR004524">
    <property type="entry name" value="Asp-tRNA-ligase_1"/>
</dbReference>
<evidence type="ECO:0000256" key="2">
    <source>
        <dbReference type="ARBA" id="ARBA00022598"/>
    </source>
</evidence>
<dbReference type="InterPro" id="IPR047090">
    <property type="entry name" value="AspRS_core"/>
</dbReference>
<dbReference type="InterPro" id="IPR004365">
    <property type="entry name" value="NA-bd_OB_tRNA"/>
</dbReference>
<dbReference type="PRINTS" id="PR01042">
    <property type="entry name" value="TRNASYNTHASP"/>
</dbReference>
<keyword evidence="3 7" id="KW-0547">Nucleotide-binding</keyword>
<dbReference type="AlphaFoldDB" id="A0A1J1LJJ7"/>
<keyword evidence="6 7" id="KW-0030">Aminoacyl-tRNA synthetase</keyword>
<feature type="binding site" evidence="7">
    <location>
        <position position="494"/>
    </location>
    <ligand>
        <name>L-aspartate</name>
        <dbReference type="ChEBI" id="CHEBI:29991"/>
    </ligand>
</feature>
<comment type="function">
    <text evidence="7">Aspartyl-tRNA synthetase with relaxed tRNA specificity since it is able to aspartylate not only its cognate tRNA(Asp) but also tRNA(Asn). Reaction proceeds in two steps: L-aspartate is first activated by ATP to form Asp-AMP and then transferred to the acceptor end of tRNA(Asp/Asn).</text>
</comment>
<dbReference type="InterPro" id="IPR004115">
    <property type="entry name" value="GAD-like_sf"/>
</dbReference>
<feature type="binding site" evidence="7">
    <location>
        <position position="457"/>
    </location>
    <ligand>
        <name>L-aspartate</name>
        <dbReference type="ChEBI" id="CHEBI:29991"/>
    </ligand>
</feature>
<dbReference type="HAMAP" id="MF_00044">
    <property type="entry name" value="Asp_tRNA_synth_type1"/>
    <property type="match status" value="1"/>
</dbReference>
<evidence type="ECO:0000256" key="1">
    <source>
        <dbReference type="ARBA" id="ARBA00006303"/>
    </source>
</evidence>
<organism evidence="9 10">
    <name type="scientific">Planktothrix tepida PCC 9214</name>
    <dbReference type="NCBI Taxonomy" id="671072"/>
    <lineage>
        <taxon>Bacteria</taxon>
        <taxon>Bacillati</taxon>
        <taxon>Cyanobacteriota</taxon>
        <taxon>Cyanophyceae</taxon>
        <taxon>Oscillatoriophycideae</taxon>
        <taxon>Oscillatoriales</taxon>
        <taxon>Microcoleaceae</taxon>
        <taxon>Planktothrix</taxon>
    </lineage>
</organism>
<keyword evidence="7" id="KW-0963">Cytoplasm</keyword>
<comment type="catalytic activity">
    <reaction evidence="7">
        <text>tRNA(Asx) + L-aspartate + ATP = L-aspartyl-tRNA(Asx) + AMP + diphosphate</text>
        <dbReference type="Rhea" id="RHEA:18349"/>
        <dbReference type="Rhea" id="RHEA-COMP:9710"/>
        <dbReference type="Rhea" id="RHEA-COMP:9711"/>
        <dbReference type="ChEBI" id="CHEBI:29991"/>
        <dbReference type="ChEBI" id="CHEBI:30616"/>
        <dbReference type="ChEBI" id="CHEBI:33019"/>
        <dbReference type="ChEBI" id="CHEBI:78442"/>
        <dbReference type="ChEBI" id="CHEBI:78516"/>
        <dbReference type="ChEBI" id="CHEBI:456215"/>
        <dbReference type="EC" id="6.1.1.23"/>
    </reaction>
</comment>
<evidence type="ECO:0000259" key="8">
    <source>
        <dbReference type="PROSITE" id="PS50862"/>
    </source>
</evidence>
<comment type="similarity">
    <text evidence="1 7">Belongs to the class-II aminoacyl-tRNA synthetase family. Type 1 subfamily.</text>
</comment>
<dbReference type="InterPro" id="IPR047089">
    <property type="entry name" value="Asp-tRNA-ligase_1_N"/>
</dbReference>
<feature type="binding site" evidence="7">
    <location>
        <position position="224"/>
    </location>
    <ligand>
        <name>L-aspartate</name>
        <dbReference type="ChEBI" id="CHEBI:29991"/>
    </ligand>
</feature>
<feature type="site" description="Important for tRNA non-discrimination" evidence="7">
    <location>
        <position position="30"/>
    </location>
</feature>
<dbReference type="InterPro" id="IPR004364">
    <property type="entry name" value="Aa-tRNA-synt_II"/>
</dbReference>
<evidence type="ECO:0000313" key="9">
    <source>
        <dbReference type="EMBL" id="CUR32210.1"/>
    </source>
</evidence>
<dbReference type="GO" id="GO:0005737">
    <property type="term" value="C:cytoplasm"/>
    <property type="evidence" value="ECO:0007669"/>
    <property type="project" value="UniProtKB-SubCell"/>
</dbReference>
<feature type="domain" description="Aminoacyl-transfer RNA synthetases class-II family profile" evidence="8">
    <location>
        <begin position="144"/>
        <end position="560"/>
    </location>
</feature>
<dbReference type="GO" id="GO:0004815">
    <property type="term" value="F:aspartate-tRNA ligase activity"/>
    <property type="evidence" value="ECO:0007669"/>
    <property type="project" value="UniProtKB-UniRule"/>
</dbReference>
<dbReference type="Pfam" id="PF02938">
    <property type="entry name" value="GAD"/>
    <property type="match status" value="1"/>
</dbReference>
<dbReference type="STRING" id="671072.PL9214430182"/>
<feature type="binding site" evidence="7">
    <location>
        <begin position="539"/>
        <end position="542"/>
    </location>
    <ligand>
        <name>ATP</name>
        <dbReference type="ChEBI" id="CHEBI:30616"/>
    </ligand>
</feature>
<dbReference type="Gene3D" id="3.30.1360.30">
    <property type="entry name" value="GAD-like domain"/>
    <property type="match status" value="1"/>
</dbReference>
<dbReference type="InterPro" id="IPR012340">
    <property type="entry name" value="NA-bd_OB-fold"/>
</dbReference>
<dbReference type="PROSITE" id="PS50862">
    <property type="entry name" value="AA_TRNA_LIGASE_II"/>
    <property type="match status" value="1"/>
</dbReference>
<evidence type="ECO:0000256" key="5">
    <source>
        <dbReference type="ARBA" id="ARBA00022917"/>
    </source>
</evidence>
<dbReference type="NCBIfam" id="NF001750">
    <property type="entry name" value="PRK00476.1"/>
    <property type="match status" value="1"/>
</dbReference>
<dbReference type="Gene3D" id="3.30.930.10">
    <property type="entry name" value="Bira Bifunctional Protein, Domain 2"/>
    <property type="match status" value="1"/>
</dbReference>
<dbReference type="Pfam" id="PF01336">
    <property type="entry name" value="tRNA_anti-codon"/>
    <property type="match status" value="1"/>
</dbReference>
<comment type="subcellular location">
    <subcellularLocation>
        <location evidence="7">Cytoplasm</location>
    </subcellularLocation>
</comment>
<dbReference type="EC" id="6.1.1.23" evidence="7"/>
<dbReference type="Gene3D" id="2.40.50.140">
    <property type="entry name" value="Nucleic acid-binding proteins"/>
    <property type="match status" value="1"/>
</dbReference>
<gene>
    <name evidence="7 9" type="primary">aspS</name>
    <name evidence="9" type="ORF">PL9214430182</name>
</gene>
<dbReference type="InterPro" id="IPR006195">
    <property type="entry name" value="aa-tRNA-synth_II"/>
</dbReference>
<dbReference type="EMBL" id="CZDF01000148">
    <property type="protein sequence ID" value="CUR32210.1"/>
    <property type="molecule type" value="Genomic_DNA"/>
</dbReference>
<dbReference type="OrthoDB" id="9802326at2"/>
<evidence type="ECO:0000256" key="7">
    <source>
        <dbReference type="HAMAP-Rule" id="MF_00044"/>
    </source>
</evidence>
<dbReference type="GO" id="GO:0005524">
    <property type="term" value="F:ATP binding"/>
    <property type="evidence" value="ECO:0007669"/>
    <property type="project" value="UniProtKB-UniRule"/>
</dbReference>
<keyword evidence="10" id="KW-1185">Reference proteome</keyword>
<dbReference type="PANTHER" id="PTHR22594">
    <property type="entry name" value="ASPARTYL/LYSYL-TRNA SYNTHETASE"/>
    <property type="match status" value="1"/>
</dbReference>
<evidence type="ECO:0000256" key="6">
    <source>
        <dbReference type="ARBA" id="ARBA00023146"/>
    </source>
</evidence>
<dbReference type="Pfam" id="PF00152">
    <property type="entry name" value="tRNA-synt_2"/>
    <property type="match status" value="1"/>
</dbReference>
<sequence length="596" mass="67599">MRTHYCGNLRSTDIGETVTLCGWVDRRRDHGGVIFLDLRDRTGIVQIVSDPERTPDSYNTAESLRNEYVVKITGRVSQRPPESLNPKLATGEIEIYADQIQLLNALGKQLPFQISASETESVREDLRLKYRYLDLRRERMTRNLQLRHEVVKAMRRFLEDQEHFIEVETPILTRSTPEGARDYLVPSRVNPGEWFALPQSPQLFKQLLMVSGFDRYYQIARCFRDEDLRADRQPEFTQLDMEMSFMTQEQILALNEALVAHIFKAVKGVEIPLPFPRLTYKEALERYGSDKPDTRYGLELVDVSDIVKDCGFKVFSGAVASGGIVKILPIPGGNEAISNMRIKPGGDIFKEACEAGAKGLAFIRVREDGIDTIGAIKDNLSNEQKQEILTRTNAKPGDLLLFGAGDIATVNKTLDRLRQFMAKELELIDANKINLLWIVEFPMFEWNEDEKRLEALHHPFTSPHLDDINDLPHARAQAYDLVLNGYEIGGGSLRIYKREIQEKVFSTIGLTMEEAYNKFGFLLEAFEYGTPPHGGIAYGLDRLVMLLSGEESIRDVIAFPKTQQAGCLLTNAPSGVDQKQLKELYVASTYKPKTDK</sequence>
<dbReference type="GO" id="GO:0006422">
    <property type="term" value="P:aspartyl-tRNA aminoacylation"/>
    <property type="evidence" value="ECO:0007669"/>
    <property type="project" value="UniProtKB-UniRule"/>
</dbReference>
<feature type="binding site" evidence="7">
    <location>
        <position position="233"/>
    </location>
    <ligand>
        <name>ATP</name>
        <dbReference type="ChEBI" id="CHEBI:30616"/>
    </ligand>
</feature>
<dbReference type="SUPFAM" id="SSF55261">
    <property type="entry name" value="GAD domain-like"/>
    <property type="match status" value="1"/>
</dbReference>
<dbReference type="SUPFAM" id="SSF55681">
    <property type="entry name" value="Class II aaRS and biotin synthetases"/>
    <property type="match status" value="1"/>
</dbReference>
<evidence type="ECO:0000256" key="4">
    <source>
        <dbReference type="ARBA" id="ARBA00022840"/>
    </source>
</evidence>
<keyword evidence="4 7" id="KW-0067">ATP-binding</keyword>
<feature type="binding site" evidence="7">
    <location>
        <position position="487"/>
    </location>
    <ligand>
        <name>ATP</name>
        <dbReference type="ChEBI" id="CHEBI:30616"/>
    </ligand>
</feature>
<dbReference type="InterPro" id="IPR045864">
    <property type="entry name" value="aa-tRNA-synth_II/BPL/LPL"/>
</dbReference>
<evidence type="ECO:0000256" key="3">
    <source>
        <dbReference type="ARBA" id="ARBA00022741"/>
    </source>
</evidence>
<reference evidence="10" key="1">
    <citation type="submission" date="2015-10" db="EMBL/GenBank/DDBJ databases">
        <authorList>
            <person name="Regsiter A."/>
            <person name="william w."/>
        </authorList>
    </citation>
    <scope>NUCLEOTIDE SEQUENCE [LARGE SCALE GENOMIC DNA]</scope>
</reference>
<dbReference type="PANTHER" id="PTHR22594:SF5">
    <property type="entry name" value="ASPARTATE--TRNA LIGASE, MITOCHONDRIAL"/>
    <property type="match status" value="1"/>
</dbReference>
<dbReference type="SUPFAM" id="SSF50249">
    <property type="entry name" value="Nucleic acid-binding proteins"/>
    <property type="match status" value="1"/>
</dbReference>
<feature type="binding site" evidence="7">
    <location>
        <begin position="224"/>
        <end position="226"/>
    </location>
    <ligand>
        <name>ATP</name>
        <dbReference type="ChEBI" id="CHEBI:30616"/>
    </ligand>
</feature>
<feature type="binding site" evidence="7">
    <location>
        <position position="178"/>
    </location>
    <ligand>
        <name>L-aspartate</name>
        <dbReference type="ChEBI" id="CHEBI:29991"/>
    </ligand>
</feature>
<dbReference type="GO" id="GO:0050560">
    <property type="term" value="F:aspartate-tRNA(Asn) ligase activity"/>
    <property type="evidence" value="ECO:0007669"/>
    <property type="project" value="UniProtKB-EC"/>
</dbReference>
<accession>A0A1J1LJJ7</accession>
<dbReference type="Proteomes" id="UP000184315">
    <property type="component" value="Unassembled WGS sequence"/>
</dbReference>